<organism evidence="4 5">
    <name type="scientific">Calothrix parietina FACHB-288</name>
    <dbReference type="NCBI Taxonomy" id="2692896"/>
    <lineage>
        <taxon>Bacteria</taxon>
        <taxon>Bacillati</taxon>
        <taxon>Cyanobacteriota</taxon>
        <taxon>Cyanophyceae</taxon>
        <taxon>Nostocales</taxon>
        <taxon>Calotrichaceae</taxon>
        <taxon>Calothrix</taxon>
    </lineage>
</organism>
<reference evidence="4 5" key="1">
    <citation type="journal article" date="2020" name="ISME J.">
        <title>Comparative genomics reveals insights into cyanobacterial evolution and habitat adaptation.</title>
        <authorList>
            <person name="Chen M.Y."/>
            <person name="Teng W.K."/>
            <person name="Zhao L."/>
            <person name="Hu C.X."/>
            <person name="Zhou Y.K."/>
            <person name="Han B.P."/>
            <person name="Song L.R."/>
            <person name="Shu W.S."/>
        </authorList>
    </citation>
    <scope>NUCLEOTIDE SEQUENCE [LARGE SCALE GENOMIC DNA]</scope>
    <source>
        <strain evidence="4 5">FACHB-288</strain>
    </source>
</reference>
<keyword evidence="4" id="KW-0378">Hydrolase</keyword>
<dbReference type="Proteomes" id="UP000658514">
    <property type="component" value="Unassembled WGS sequence"/>
</dbReference>
<accession>A0ABR8A818</accession>
<keyword evidence="5" id="KW-1185">Reference proteome</keyword>
<keyword evidence="2" id="KW-0472">Membrane</keyword>
<evidence type="ECO:0000256" key="2">
    <source>
        <dbReference type="SAM" id="Phobius"/>
    </source>
</evidence>
<dbReference type="PANTHER" id="PTHR35333">
    <property type="entry name" value="BETA-LACTAMASE"/>
    <property type="match status" value="1"/>
</dbReference>
<dbReference type="Gene3D" id="3.40.710.10">
    <property type="entry name" value="DD-peptidase/beta-lactamase superfamily"/>
    <property type="match status" value="1"/>
</dbReference>
<dbReference type="InterPro" id="IPR012338">
    <property type="entry name" value="Beta-lactam/transpept-like"/>
</dbReference>
<sequence>MSESSDKLRAFSRRPTGNRSQRPRRKVQKEEAKKVKAPNQKRGVAKETQITYITKPVNSSPMATGVSRSKNASKTGLVMPAAVKPIPRTRVADPQVQSGTVKMKTVRVDPRSPRGSRTTVRSRKTRLKPMARTLLYTMRLLIVGVGIGAIMGTLLSVLDPATRMAPNPSAPANTNVGQSQNQNTPNGGTPAGLNLSQENFQLKSAVQNLVAANPNLTPGVMLVDLDTGSYVDINSNASFPAASTIKIPILVAFFQDLDAGKIRLDEMLTMEQQAIAGGSGNMQYKPAGTKFNALEVVSKMITISDNTATNILIARLGGIESLNQRFRSWGLTTTAIRNPLPDLQGTNTTSPKELATLMAMVHQGNLVSMRSRDRLLDIMRQTQRDELLPSGLGAGATIAHKTGDIGTMLADAGLVDIPTGKRYIAAVMIQRPNNDSRAQKLISAISRTAYQQFSQNNLAPNNTAPNIPTSNIPTNNIPTSNIPTNTMPVNTMPATGYQSPMMAPTVPMNSYPPPVMTPYPNGMVNPMPNTVYPSSPMMNPTYYPPR</sequence>
<evidence type="ECO:0000313" key="4">
    <source>
        <dbReference type="EMBL" id="MBD2195191.1"/>
    </source>
</evidence>
<dbReference type="InterPro" id="IPR000871">
    <property type="entry name" value="Beta-lactam_class-A"/>
</dbReference>
<feature type="compositionally biased region" description="Low complexity" evidence="1">
    <location>
        <begin position="466"/>
        <end position="486"/>
    </location>
</feature>
<feature type="transmembrane region" description="Helical" evidence="2">
    <location>
        <begin position="133"/>
        <end position="158"/>
    </location>
</feature>
<dbReference type="Pfam" id="PF13354">
    <property type="entry name" value="Beta-lactamase2"/>
    <property type="match status" value="1"/>
</dbReference>
<dbReference type="InterPro" id="IPR045155">
    <property type="entry name" value="Beta-lactam_cat"/>
</dbReference>
<feature type="region of interest" description="Disordered" evidence="1">
    <location>
        <begin position="166"/>
        <end position="193"/>
    </location>
</feature>
<evidence type="ECO:0000259" key="3">
    <source>
        <dbReference type="Pfam" id="PF13354"/>
    </source>
</evidence>
<proteinExistence type="predicted"/>
<evidence type="ECO:0000313" key="5">
    <source>
        <dbReference type="Proteomes" id="UP000658514"/>
    </source>
</evidence>
<feature type="domain" description="Beta-lactamase class A catalytic" evidence="3">
    <location>
        <begin position="219"/>
        <end position="428"/>
    </location>
</feature>
<feature type="compositionally biased region" description="Polar residues" evidence="1">
    <location>
        <begin position="170"/>
        <end position="187"/>
    </location>
</feature>
<feature type="region of interest" description="Disordered" evidence="1">
    <location>
        <begin position="466"/>
        <end position="487"/>
    </location>
</feature>
<keyword evidence="2" id="KW-0812">Transmembrane</keyword>
<dbReference type="SUPFAM" id="SSF56601">
    <property type="entry name" value="beta-lactamase/transpeptidase-like"/>
    <property type="match status" value="1"/>
</dbReference>
<gene>
    <name evidence="4" type="ORF">H6G24_06735</name>
</gene>
<dbReference type="GO" id="GO:0016787">
    <property type="term" value="F:hydrolase activity"/>
    <property type="evidence" value="ECO:0007669"/>
    <property type="project" value="UniProtKB-KW"/>
</dbReference>
<protein>
    <submittedName>
        <fullName evidence="4">Serine hydrolase</fullName>
    </submittedName>
</protein>
<dbReference type="PANTHER" id="PTHR35333:SF4">
    <property type="entry name" value="SLR0121 PROTEIN"/>
    <property type="match status" value="1"/>
</dbReference>
<name>A0ABR8A818_9CYAN</name>
<evidence type="ECO:0000256" key="1">
    <source>
        <dbReference type="SAM" id="MobiDB-lite"/>
    </source>
</evidence>
<comment type="caution">
    <text evidence="4">The sequence shown here is derived from an EMBL/GenBank/DDBJ whole genome shotgun (WGS) entry which is preliminary data.</text>
</comment>
<feature type="region of interest" description="Disordered" evidence="1">
    <location>
        <begin position="1"/>
        <end position="47"/>
    </location>
</feature>
<dbReference type="EMBL" id="JACJQH010000008">
    <property type="protein sequence ID" value="MBD2195191.1"/>
    <property type="molecule type" value="Genomic_DNA"/>
</dbReference>
<dbReference type="RefSeq" id="WP_190539229.1">
    <property type="nucleotide sequence ID" value="NZ_CAWPNO010000117.1"/>
</dbReference>
<keyword evidence="2" id="KW-1133">Transmembrane helix</keyword>